<keyword evidence="3" id="KW-0689">Ribosomal protein</keyword>
<proteinExistence type="predicted"/>
<dbReference type="InterPro" id="IPR039848">
    <property type="entry name" value="Ribosomal_mS35_mt"/>
</dbReference>
<evidence type="ECO:0000313" key="3">
    <source>
        <dbReference type="EMBL" id="KAJ4359642.1"/>
    </source>
</evidence>
<dbReference type="GO" id="GO:0005763">
    <property type="term" value="C:mitochondrial small ribosomal subunit"/>
    <property type="evidence" value="ECO:0007669"/>
    <property type="project" value="TreeGrafter"/>
</dbReference>
<gene>
    <name evidence="3" type="primary">RSM24</name>
    <name evidence="3" type="ORF">N0V89_000197</name>
</gene>
<dbReference type="RefSeq" id="XP_056075844.1">
    <property type="nucleotide sequence ID" value="XM_056209022.1"/>
</dbReference>
<keyword evidence="4" id="KW-1185">Reference proteome</keyword>
<dbReference type="PANTHER" id="PTHR13490:SF0">
    <property type="entry name" value="SMALL RIBOSOMAL SUBUNIT PROTEIN MS35"/>
    <property type="match status" value="1"/>
</dbReference>
<sequence>MASISRRLVLLSRRCPPKEAAIPGAPASDPIEEAINPDVTPQKSTGGEALRQLVEDLKALDPEIIEDAIRKGKEGVSWLNNEETKEMIDDDWVIPEEDTRKVGFWGEGEPTLGKDEDYYGDDVTSLGHGELEQHRELREYARLIAWELPLLNPTHRRNPFRFRYTSYLGESHPATNKVVVEFSSSDLSLNSTQRDKLIKLAGVRYNPSTDIIKMSCESFDTQAQNKRFLGESITNLIKEAKDGKDTFADVPFDFRHHKPKVRHQFPKEWILTPEKKQYLENKRKQMLQLDDQKAGNGEIVDGKNIVANSLPAAMAEPVPVMAGGPRGRALR</sequence>
<name>A0A9W9CFH8_9PLEO</name>
<evidence type="ECO:0000259" key="2">
    <source>
        <dbReference type="Pfam" id="PF10213"/>
    </source>
</evidence>
<protein>
    <submittedName>
        <fullName evidence="3">37S ribosomal protein S24, mitochondrial</fullName>
    </submittedName>
</protein>
<comment type="caution">
    <text evidence="3">The sequence shown here is derived from an EMBL/GenBank/DDBJ whole genome shotgun (WGS) entry which is preliminary data.</text>
</comment>
<evidence type="ECO:0000256" key="1">
    <source>
        <dbReference type="SAM" id="MobiDB-lite"/>
    </source>
</evidence>
<keyword evidence="3" id="KW-0687">Ribonucleoprotein</keyword>
<dbReference type="Proteomes" id="UP001140513">
    <property type="component" value="Unassembled WGS sequence"/>
</dbReference>
<dbReference type="InterPro" id="IPR019349">
    <property type="entry name" value="Ribosomal_mS35_mit"/>
</dbReference>
<dbReference type="OrthoDB" id="283424at2759"/>
<feature type="region of interest" description="Disordered" evidence="1">
    <location>
        <begin position="20"/>
        <end position="45"/>
    </location>
</feature>
<feature type="domain" description="Small ribosomal subunit protein mS35 mitochondrial conserved" evidence="2">
    <location>
        <begin position="153"/>
        <end position="269"/>
    </location>
</feature>
<dbReference type="AlphaFoldDB" id="A0A9W9CFH8"/>
<dbReference type="Pfam" id="PF10213">
    <property type="entry name" value="MRP-S28"/>
    <property type="match status" value="1"/>
</dbReference>
<accession>A0A9W9CFH8</accession>
<reference evidence="3" key="1">
    <citation type="submission" date="2022-10" db="EMBL/GenBank/DDBJ databases">
        <title>Tapping the CABI collections for fungal endophytes: first genome assemblies for Collariella, Neodidymelliopsis, Ascochyta clinopodiicola, Didymella pomorum, Didymosphaeria variabile, Neocosmospora piperis and Neocucurbitaria cava.</title>
        <authorList>
            <person name="Hill R."/>
        </authorList>
    </citation>
    <scope>NUCLEOTIDE SEQUENCE</scope>
    <source>
        <strain evidence="3">IMI 356815</strain>
    </source>
</reference>
<dbReference type="GeneID" id="80903727"/>
<dbReference type="GO" id="GO:0003735">
    <property type="term" value="F:structural constituent of ribosome"/>
    <property type="evidence" value="ECO:0007669"/>
    <property type="project" value="InterPro"/>
</dbReference>
<organism evidence="3 4">
    <name type="scientific">Didymosphaeria variabile</name>
    <dbReference type="NCBI Taxonomy" id="1932322"/>
    <lineage>
        <taxon>Eukaryota</taxon>
        <taxon>Fungi</taxon>
        <taxon>Dikarya</taxon>
        <taxon>Ascomycota</taxon>
        <taxon>Pezizomycotina</taxon>
        <taxon>Dothideomycetes</taxon>
        <taxon>Pleosporomycetidae</taxon>
        <taxon>Pleosporales</taxon>
        <taxon>Massarineae</taxon>
        <taxon>Didymosphaeriaceae</taxon>
        <taxon>Didymosphaeria</taxon>
    </lineage>
</organism>
<dbReference type="PANTHER" id="PTHR13490">
    <property type="entry name" value="MITOCHONDRIAL 28S RIBOSOMAL PROTEIN S28"/>
    <property type="match status" value="1"/>
</dbReference>
<evidence type="ECO:0000313" key="4">
    <source>
        <dbReference type="Proteomes" id="UP001140513"/>
    </source>
</evidence>
<dbReference type="EMBL" id="JAPEUX010000001">
    <property type="protein sequence ID" value="KAJ4359642.1"/>
    <property type="molecule type" value="Genomic_DNA"/>
</dbReference>
<dbReference type="GO" id="GO:0032543">
    <property type="term" value="P:mitochondrial translation"/>
    <property type="evidence" value="ECO:0007669"/>
    <property type="project" value="InterPro"/>
</dbReference>